<name>A0A1L7WR85_9HELO</name>
<sequence>MMPSRVPMTLNGQRHNLFSRFKDLPKEVQLMIWETVLPLPEPRIIPVEPYNIGRSLTRIWNSRSSSIESPEAWQAFLNAPHIKDFQSRSRKENCETSLYTQANSSFGLSIHLAPPYKTSWIPTILFTSPQDTFYISKDILYDSPRLDERGFLLTGSGGVYESAWCWELNRVEKLDISVSTYGFEDEVDRFHGDWEEQVIPWFPNVKQVTFVSEYDLEIDTDAADLVLIDLTEAKLANESLPMNKKRNDNQRPPEENTSASILDFQEDIEQLIKDLSAEVDALEVHQDTLAKDLITVYQSKRYGVFSDDQDRIILRLNGIDLHPNTSVFDISGIFDGVDLHAFYWYPDAGWI</sequence>
<dbReference type="Pfam" id="PF20150">
    <property type="entry name" value="2EXR"/>
    <property type="match status" value="1"/>
</dbReference>
<dbReference type="InterPro" id="IPR045518">
    <property type="entry name" value="2EXR"/>
</dbReference>
<gene>
    <name evidence="2" type="ORF">PAC_05152</name>
</gene>
<organism evidence="2 3">
    <name type="scientific">Phialocephala subalpina</name>
    <dbReference type="NCBI Taxonomy" id="576137"/>
    <lineage>
        <taxon>Eukaryota</taxon>
        <taxon>Fungi</taxon>
        <taxon>Dikarya</taxon>
        <taxon>Ascomycota</taxon>
        <taxon>Pezizomycotina</taxon>
        <taxon>Leotiomycetes</taxon>
        <taxon>Helotiales</taxon>
        <taxon>Mollisiaceae</taxon>
        <taxon>Phialocephala</taxon>
        <taxon>Phialocephala fortinii species complex</taxon>
    </lineage>
</organism>
<evidence type="ECO:0000259" key="1">
    <source>
        <dbReference type="Pfam" id="PF20150"/>
    </source>
</evidence>
<feature type="domain" description="2EXR" evidence="1">
    <location>
        <begin position="18"/>
        <end position="92"/>
    </location>
</feature>
<reference evidence="2 3" key="1">
    <citation type="submission" date="2016-03" db="EMBL/GenBank/DDBJ databases">
        <authorList>
            <person name="Ploux O."/>
        </authorList>
    </citation>
    <scope>NUCLEOTIDE SEQUENCE [LARGE SCALE GENOMIC DNA]</scope>
    <source>
        <strain evidence="2 3">UAMH 11012</strain>
    </source>
</reference>
<keyword evidence="3" id="KW-1185">Reference proteome</keyword>
<evidence type="ECO:0000313" key="3">
    <source>
        <dbReference type="Proteomes" id="UP000184330"/>
    </source>
</evidence>
<dbReference type="OrthoDB" id="10568517at2759"/>
<dbReference type="AlphaFoldDB" id="A0A1L7WR85"/>
<dbReference type="Proteomes" id="UP000184330">
    <property type="component" value="Unassembled WGS sequence"/>
</dbReference>
<evidence type="ECO:0000313" key="2">
    <source>
        <dbReference type="EMBL" id="CZR55265.1"/>
    </source>
</evidence>
<dbReference type="EMBL" id="FJOG01000006">
    <property type="protein sequence ID" value="CZR55265.1"/>
    <property type="molecule type" value="Genomic_DNA"/>
</dbReference>
<proteinExistence type="predicted"/>
<protein>
    <recommendedName>
        <fullName evidence="1">2EXR domain-containing protein</fullName>
    </recommendedName>
</protein>
<accession>A0A1L7WR85</accession>